<dbReference type="Proteomes" id="UP000245462">
    <property type="component" value="Unassembled WGS sequence"/>
</dbReference>
<comment type="function">
    <text evidence="1 8">Binds directly to 16S ribosomal RNA.</text>
</comment>
<dbReference type="Gene3D" id="1.20.58.110">
    <property type="entry name" value="Ribosomal protein S20"/>
    <property type="match status" value="1"/>
</dbReference>
<proteinExistence type="inferred from homology"/>
<dbReference type="InterPro" id="IPR002583">
    <property type="entry name" value="Ribosomal_bS20"/>
</dbReference>
<evidence type="ECO:0000256" key="7">
    <source>
        <dbReference type="ARBA" id="ARBA00035136"/>
    </source>
</evidence>
<dbReference type="AlphaFoldDB" id="A0A2U1F949"/>
<name>A0A2U1F949_9PORP</name>
<dbReference type="GO" id="GO:0070181">
    <property type="term" value="F:small ribosomal subunit rRNA binding"/>
    <property type="evidence" value="ECO:0007669"/>
    <property type="project" value="TreeGrafter"/>
</dbReference>
<organism evidence="9 10">
    <name type="scientific">Porphyromonas loveana</name>
    <dbReference type="NCBI Taxonomy" id="1884669"/>
    <lineage>
        <taxon>Bacteria</taxon>
        <taxon>Pseudomonadati</taxon>
        <taxon>Bacteroidota</taxon>
        <taxon>Bacteroidia</taxon>
        <taxon>Bacteroidales</taxon>
        <taxon>Porphyromonadaceae</taxon>
        <taxon>Porphyromonas</taxon>
    </lineage>
</organism>
<sequence>MANHISSEKRIRQTNARRLHNRYYARTARNAVKAFRALTDRTEAEKKFPALASMLDRLAGKNIIHKNKAANLKSKLARRISALA</sequence>
<dbReference type="Pfam" id="PF01649">
    <property type="entry name" value="Ribosomal_S20p"/>
    <property type="match status" value="1"/>
</dbReference>
<dbReference type="PANTHER" id="PTHR33398:SF1">
    <property type="entry name" value="SMALL RIBOSOMAL SUBUNIT PROTEIN BS20C"/>
    <property type="match status" value="1"/>
</dbReference>
<dbReference type="GO" id="GO:0006412">
    <property type="term" value="P:translation"/>
    <property type="evidence" value="ECO:0007669"/>
    <property type="project" value="UniProtKB-UniRule"/>
</dbReference>
<dbReference type="PANTHER" id="PTHR33398">
    <property type="entry name" value="30S RIBOSOMAL PROTEIN S20"/>
    <property type="match status" value="1"/>
</dbReference>
<evidence type="ECO:0000256" key="1">
    <source>
        <dbReference type="ARBA" id="ARBA00003134"/>
    </source>
</evidence>
<evidence type="ECO:0000256" key="6">
    <source>
        <dbReference type="ARBA" id="ARBA00023274"/>
    </source>
</evidence>
<keyword evidence="10" id="KW-1185">Reference proteome</keyword>
<keyword evidence="5 8" id="KW-0689">Ribosomal protein</keyword>
<dbReference type="GeneID" id="94551169"/>
<dbReference type="GO" id="GO:0003735">
    <property type="term" value="F:structural constituent of ribosome"/>
    <property type="evidence" value="ECO:0007669"/>
    <property type="project" value="InterPro"/>
</dbReference>
<dbReference type="HAMAP" id="MF_00500">
    <property type="entry name" value="Ribosomal_bS20"/>
    <property type="match status" value="1"/>
</dbReference>
<evidence type="ECO:0000313" key="9">
    <source>
        <dbReference type="EMBL" id="PVZ08727.1"/>
    </source>
</evidence>
<evidence type="ECO:0000256" key="8">
    <source>
        <dbReference type="HAMAP-Rule" id="MF_00500"/>
    </source>
</evidence>
<dbReference type="NCBIfam" id="TIGR00029">
    <property type="entry name" value="S20"/>
    <property type="match status" value="1"/>
</dbReference>
<evidence type="ECO:0000256" key="3">
    <source>
        <dbReference type="ARBA" id="ARBA00022730"/>
    </source>
</evidence>
<dbReference type="GO" id="GO:0005829">
    <property type="term" value="C:cytosol"/>
    <property type="evidence" value="ECO:0007669"/>
    <property type="project" value="TreeGrafter"/>
</dbReference>
<dbReference type="OrthoDB" id="9808392at2"/>
<evidence type="ECO:0000256" key="2">
    <source>
        <dbReference type="ARBA" id="ARBA00007634"/>
    </source>
</evidence>
<comment type="caution">
    <text evidence="9">The sequence shown here is derived from an EMBL/GenBank/DDBJ whole genome shotgun (WGS) entry which is preliminary data.</text>
</comment>
<dbReference type="RefSeq" id="WP_116679701.1">
    <property type="nucleotide sequence ID" value="NZ_QEKY01000012.1"/>
</dbReference>
<keyword evidence="3 8" id="KW-0699">rRNA-binding</keyword>
<accession>A0A2U1F949</accession>
<dbReference type="GO" id="GO:0015935">
    <property type="term" value="C:small ribosomal subunit"/>
    <property type="evidence" value="ECO:0007669"/>
    <property type="project" value="TreeGrafter"/>
</dbReference>
<evidence type="ECO:0000313" key="10">
    <source>
        <dbReference type="Proteomes" id="UP000245462"/>
    </source>
</evidence>
<dbReference type="InterPro" id="IPR036510">
    <property type="entry name" value="Ribosomal_bS20_sf"/>
</dbReference>
<gene>
    <name evidence="8" type="primary">rpsT</name>
    <name evidence="9" type="ORF">C7382_11274</name>
</gene>
<reference evidence="9 10" key="1">
    <citation type="submission" date="2018-04" db="EMBL/GenBank/DDBJ databases">
        <title>Genomic Encyclopedia of Type Strains, Phase IV (KMG-IV): sequencing the most valuable type-strain genomes for metagenomic binning, comparative biology and taxonomic classification.</title>
        <authorList>
            <person name="Goeker M."/>
        </authorList>
    </citation>
    <scope>NUCLEOTIDE SEQUENCE [LARGE SCALE GENOMIC DNA]</scope>
    <source>
        <strain evidence="9 10">DSM 28520</strain>
    </source>
</reference>
<evidence type="ECO:0000256" key="5">
    <source>
        <dbReference type="ARBA" id="ARBA00022980"/>
    </source>
</evidence>
<protein>
    <recommendedName>
        <fullName evidence="7 8">Small ribosomal subunit protein bS20</fullName>
    </recommendedName>
</protein>
<keyword evidence="4 8" id="KW-0694">RNA-binding</keyword>
<comment type="similarity">
    <text evidence="2 8">Belongs to the bacterial ribosomal protein bS20 family.</text>
</comment>
<dbReference type="SUPFAM" id="SSF46992">
    <property type="entry name" value="Ribosomal protein S20"/>
    <property type="match status" value="1"/>
</dbReference>
<evidence type="ECO:0000256" key="4">
    <source>
        <dbReference type="ARBA" id="ARBA00022884"/>
    </source>
</evidence>
<keyword evidence="6 8" id="KW-0687">Ribonucleoprotein</keyword>
<dbReference type="EMBL" id="QEKY01000012">
    <property type="protein sequence ID" value="PVZ08727.1"/>
    <property type="molecule type" value="Genomic_DNA"/>
</dbReference>